<keyword evidence="3 7" id="KW-0694">RNA-binding</keyword>
<keyword evidence="7" id="KW-0820">tRNA-binding</keyword>
<dbReference type="InterPro" id="IPR019980">
    <property type="entry name" value="Ribosomal_uS13_bac-type"/>
</dbReference>
<dbReference type="GO" id="GO:0000049">
    <property type="term" value="F:tRNA binding"/>
    <property type="evidence" value="ECO:0007669"/>
    <property type="project" value="UniProtKB-UniRule"/>
</dbReference>
<dbReference type="InterPro" id="IPR010979">
    <property type="entry name" value="Ribosomal_uS13-like_H2TH"/>
</dbReference>
<dbReference type="EMBL" id="PCRZ01000034">
    <property type="protein sequence ID" value="PIP29832.1"/>
    <property type="molecule type" value="Genomic_DNA"/>
</dbReference>
<proteinExistence type="inferred from homology"/>
<accession>A0A2G9Z9I9</accession>
<evidence type="ECO:0000256" key="7">
    <source>
        <dbReference type="HAMAP-Rule" id="MF_01315"/>
    </source>
</evidence>
<evidence type="ECO:0000256" key="6">
    <source>
        <dbReference type="ARBA" id="ARBA00035166"/>
    </source>
</evidence>
<dbReference type="Pfam" id="PF00416">
    <property type="entry name" value="Ribosomal_S13"/>
    <property type="match status" value="1"/>
</dbReference>
<comment type="subunit">
    <text evidence="7">Part of the 30S ribosomal subunit. Forms a loose heterodimer with protein S19. Forms two bridges to the 50S subunit in the 70S ribosome.</text>
</comment>
<dbReference type="GO" id="GO:0005829">
    <property type="term" value="C:cytosol"/>
    <property type="evidence" value="ECO:0007669"/>
    <property type="project" value="TreeGrafter"/>
</dbReference>
<comment type="function">
    <text evidence="7">Located at the top of the head of the 30S subunit, it contacts several helices of the 16S rRNA. In the 70S ribosome it contacts the 23S rRNA (bridge B1a) and protein L5 of the 50S subunit (bridge B1b), connecting the 2 subunits; these bridges are implicated in subunit movement. Contacts the tRNAs in the A and P-sites.</text>
</comment>
<keyword evidence="4 7" id="KW-0689">Ribosomal protein</keyword>
<comment type="caution">
    <text evidence="10">The sequence shown here is derived from an EMBL/GenBank/DDBJ whole genome shotgun (WGS) entry which is preliminary data.</text>
</comment>
<dbReference type="Gene3D" id="4.10.910.10">
    <property type="entry name" value="30s ribosomal protein s13, domain 2"/>
    <property type="match status" value="1"/>
</dbReference>
<dbReference type="NCBIfam" id="TIGR03631">
    <property type="entry name" value="uS13_bact"/>
    <property type="match status" value="1"/>
</dbReference>
<protein>
    <recommendedName>
        <fullName evidence="6 7">Small ribosomal subunit protein uS13</fullName>
    </recommendedName>
</protein>
<dbReference type="PROSITE" id="PS50159">
    <property type="entry name" value="RIBOSOMAL_S13_2"/>
    <property type="match status" value="1"/>
</dbReference>
<dbReference type="GO" id="GO:0019843">
    <property type="term" value="F:rRNA binding"/>
    <property type="evidence" value="ECO:0007669"/>
    <property type="project" value="UniProtKB-UniRule"/>
</dbReference>
<dbReference type="InterPro" id="IPR001892">
    <property type="entry name" value="Ribosomal_uS13"/>
</dbReference>
<dbReference type="InterPro" id="IPR027437">
    <property type="entry name" value="Rbsml_uS13_C"/>
</dbReference>
<dbReference type="HAMAP" id="MF_01315">
    <property type="entry name" value="Ribosomal_uS13"/>
    <property type="match status" value="1"/>
</dbReference>
<dbReference type="PIRSF" id="PIRSF002134">
    <property type="entry name" value="Ribosomal_S13"/>
    <property type="match status" value="1"/>
</dbReference>
<gene>
    <name evidence="7" type="primary">rpsM</name>
    <name evidence="10" type="ORF">COX26_02080</name>
</gene>
<evidence type="ECO:0000256" key="3">
    <source>
        <dbReference type="ARBA" id="ARBA00022884"/>
    </source>
</evidence>
<dbReference type="Gene3D" id="1.10.8.50">
    <property type="match status" value="1"/>
</dbReference>
<dbReference type="Proteomes" id="UP000228812">
    <property type="component" value="Unassembled WGS sequence"/>
</dbReference>
<evidence type="ECO:0000313" key="10">
    <source>
        <dbReference type="EMBL" id="PIP29832.1"/>
    </source>
</evidence>
<dbReference type="GO" id="GO:0006412">
    <property type="term" value="P:translation"/>
    <property type="evidence" value="ECO:0007669"/>
    <property type="project" value="UniProtKB-UniRule"/>
</dbReference>
<reference evidence="10 11" key="1">
    <citation type="submission" date="2017-09" db="EMBL/GenBank/DDBJ databases">
        <title>Depth-based differentiation of microbial function through sediment-hosted aquifers and enrichment of novel symbionts in the deep terrestrial subsurface.</title>
        <authorList>
            <person name="Probst A.J."/>
            <person name="Ladd B."/>
            <person name="Jarett J.K."/>
            <person name="Geller-Mcgrath D.E."/>
            <person name="Sieber C.M."/>
            <person name="Emerson J.B."/>
            <person name="Anantharaman K."/>
            <person name="Thomas B.C."/>
            <person name="Malmstrom R."/>
            <person name="Stieglmeier M."/>
            <person name="Klingl A."/>
            <person name="Woyke T."/>
            <person name="Ryan C.M."/>
            <person name="Banfield J.F."/>
        </authorList>
    </citation>
    <scope>NUCLEOTIDE SEQUENCE [LARGE SCALE GENOMIC DNA]</scope>
    <source>
        <strain evidence="10">CG23_combo_of_CG06-09_8_20_14_all_54_14</strain>
    </source>
</reference>
<keyword evidence="2 7" id="KW-0699">rRNA-binding</keyword>
<evidence type="ECO:0000256" key="5">
    <source>
        <dbReference type="ARBA" id="ARBA00023274"/>
    </source>
</evidence>
<comment type="similarity">
    <text evidence="1 7 8">Belongs to the universal ribosomal protein uS13 family.</text>
</comment>
<evidence type="ECO:0000256" key="8">
    <source>
        <dbReference type="RuleBase" id="RU003830"/>
    </source>
</evidence>
<evidence type="ECO:0000256" key="9">
    <source>
        <dbReference type="SAM" id="MobiDB-lite"/>
    </source>
</evidence>
<dbReference type="GO" id="GO:0015935">
    <property type="term" value="C:small ribosomal subunit"/>
    <property type="evidence" value="ECO:0007669"/>
    <property type="project" value="TreeGrafter"/>
</dbReference>
<dbReference type="PANTHER" id="PTHR10871:SF1">
    <property type="entry name" value="SMALL RIBOSOMAL SUBUNIT PROTEIN US13M"/>
    <property type="match status" value="1"/>
</dbReference>
<dbReference type="PANTHER" id="PTHR10871">
    <property type="entry name" value="30S RIBOSOMAL PROTEIN S13/40S RIBOSOMAL PROTEIN S18"/>
    <property type="match status" value="1"/>
</dbReference>
<dbReference type="FunFam" id="1.10.8.50:FF:000001">
    <property type="entry name" value="30S ribosomal protein S13"/>
    <property type="match status" value="1"/>
</dbReference>
<feature type="region of interest" description="Disordered" evidence="9">
    <location>
        <begin position="96"/>
        <end position="127"/>
    </location>
</feature>
<sequence length="127" mass="14749">MRLIGINLPDNKRVDIALRYLYGVGPVRAFEIVRELKLDPAKRAKELSAEEVNKIQLFMEKHYKVEGELRQVVKQNISRLKDIKAYRGLRHMKRLPVRGQRTKTNSRTVRGNVRKTAGSGKRKVDLK</sequence>
<evidence type="ECO:0000256" key="2">
    <source>
        <dbReference type="ARBA" id="ARBA00022730"/>
    </source>
</evidence>
<evidence type="ECO:0000256" key="1">
    <source>
        <dbReference type="ARBA" id="ARBA00008080"/>
    </source>
</evidence>
<name>A0A2G9Z9I9_9BACT</name>
<evidence type="ECO:0000313" key="11">
    <source>
        <dbReference type="Proteomes" id="UP000228812"/>
    </source>
</evidence>
<keyword evidence="5 7" id="KW-0687">Ribonucleoprotein</keyword>
<dbReference type="GO" id="GO:0003735">
    <property type="term" value="F:structural constituent of ribosome"/>
    <property type="evidence" value="ECO:0007669"/>
    <property type="project" value="InterPro"/>
</dbReference>
<dbReference type="SUPFAM" id="SSF46946">
    <property type="entry name" value="S13-like H2TH domain"/>
    <property type="match status" value="1"/>
</dbReference>
<dbReference type="AlphaFoldDB" id="A0A2G9Z9I9"/>
<evidence type="ECO:0000256" key="4">
    <source>
        <dbReference type="ARBA" id="ARBA00022980"/>
    </source>
</evidence>
<organism evidence="10 11">
    <name type="scientific">Candidatus Jorgensenbacteria bacterium CG23_combo_of_CG06-09_8_20_14_all_54_14</name>
    <dbReference type="NCBI Taxonomy" id="1974595"/>
    <lineage>
        <taxon>Bacteria</taxon>
        <taxon>Candidatus Joergenseniibacteriota</taxon>
    </lineage>
</organism>